<evidence type="ECO:0000256" key="5">
    <source>
        <dbReference type="ARBA" id="ARBA00022692"/>
    </source>
</evidence>
<feature type="transmembrane region" description="Helical" evidence="8">
    <location>
        <begin position="79"/>
        <end position="97"/>
    </location>
</feature>
<organism evidence="9 10">
    <name type="scientific">Robertmurraya beringensis</name>
    <dbReference type="NCBI Taxonomy" id="641660"/>
    <lineage>
        <taxon>Bacteria</taxon>
        <taxon>Bacillati</taxon>
        <taxon>Bacillota</taxon>
        <taxon>Bacilli</taxon>
        <taxon>Bacillales</taxon>
        <taxon>Bacillaceae</taxon>
        <taxon>Robertmurraya</taxon>
    </lineage>
</organism>
<feature type="transmembrane region" description="Helical" evidence="8">
    <location>
        <begin position="38"/>
        <end position="59"/>
    </location>
</feature>
<gene>
    <name evidence="9" type="ORF">ACFFHF_01945</name>
</gene>
<evidence type="ECO:0000256" key="4">
    <source>
        <dbReference type="ARBA" id="ARBA00022544"/>
    </source>
</evidence>
<keyword evidence="3" id="KW-0813">Transport</keyword>
<dbReference type="EMBL" id="JBHLUU010000010">
    <property type="protein sequence ID" value="MFC0474069.1"/>
    <property type="molecule type" value="Genomic_DNA"/>
</dbReference>
<dbReference type="PANTHER" id="PTHR34975">
    <property type="entry name" value="SPORE GERMINATION PROTEIN A2"/>
    <property type="match status" value="1"/>
</dbReference>
<keyword evidence="4" id="KW-0309">Germination</keyword>
<reference evidence="9 10" key="1">
    <citation type="submission" date="2024-09" db="EMBL/GenBank/DDBJ databases">
        <authorList>
            <person name="Sun Q."/>
            <person name="Mori K."/>
        </authorList>
    </citation>
    <scope>NUCLEOTIDE SEQUENCE [LARGE SCALE GENOMIC DNA]</scope>
    <source>
        <strain evidence="9 10">CGMCC 1.9126</strain>
    </source>
</reference>
<feature type="transmembrane region" description="Helical" evidence="8">
    <location>
        <begin position="117"/>
        <end position="136"/>
    </location>
</feature>
<proteinExistence type="inferred from homology"/>
<comment type="subcellular location">
    <subcellularLocation>
        <location evidence="1">Membrane</location>
        <topology evidence="1">Multi-pass membrane protein</topology>
    </subcellularLocation>
</comment>
<evidence type="ECO:0000313" key="9">
    <source>
        <dbReference type="EMBL" id="MFC0474069.1"/>
    </source>
</evidence>
<dbReference type="PANTHER" id="PTHR34975:SF2">
    <property type="entry name" value="SPORE GERMINATION PROTEIN A2"/>
    <property type="match status" value="1"/>
</dbReference>
<name>A0ABV6KL64_9BACI</name>
<keyword evidence="7 8" id="KW-0472">Membrane</keyword>
<dbReference type="InterPro" id="IPR004761">
    <property type="entry name" value="Spore_GerAB"/>
</dbReference>
<accession>A0ABV6KL64</accession>
<comment type="caution">
    <text evidence="9">The sequence shown here is derived from an EMBL/GenBank/DDBJ whole genome shotgun (WGS) entry which is preliminary data.</text>
</comment>
<comment type="similarity">
    <text evidence="2">Belongs to the amino acid-polyamine-organocation (APC) superfamily. Spore germination protein (SGP) (TC 2.A.3.9) family.</text>
</comment>
<evidence type="ECO:0000256" key="3">
    <source>
        <dbReference type="ARBA" id="ARBA00022448"/>
    </source>
</evidence>
<keyword evidence="10" id="KW-1185">Reference proteome</keyword>
<evidence type="ECO:0000313" key="10">
    <source>
        <dbReference type="Proteomes" id="UP001589738"/>
    </source>
</evidence>
<feature type="transmembrane region" description="Helical" evidence="8">
    <location>
        <begin position="215"/>
        <end position="233"/>
    </location>
</feature>
<evidence type="ECO:0000256" key="7">
    <source>
        <dbReference type="ARBA" id="ARBA00023136"/>
    </source>
</evidence>
<evidence type="ECO:0000256" key="8">
    <source>
        <dbReference type="SAM" id="Phobius"/>
    </source>
</evidence>
<feature type="transmembrane region" description="Helical" evidence="8">
    <location>
        <begin position="7"/>
        <end position="26"/>
    </location>
</feature>
<feature type="transmembrane region" description="Helical" evidence="8">
    <location>
        <begin position="192"/>
        <end position="208"/>
    </location>
</feature>
<protein>
    <submittedName>
        <fullName evidence="9">GerAB/ArcD/ProY family transporter</fullName>
    </submittedName>
</protein>
<keyword evidence="6 8" id="KW-1133">Transmembrane helix</keyword>
<dbReference type="Proteomes" id="UP001589738">
    <property type="component" value="Unassembled WGS sequence"/>
</dbReference>
<keyword evidence="5 8" id="KW-0812">Transmembrane</keyword>
<evidence type="ECO:0000256" key="6">
    <source>
        <dbReference type="ARBA" id="ARBA00022989"/>
    </source>
</evidence>
<evidence type="ECO:0000256" key="2">
    <source>
        <dbReference type="ARBA" id="ARBA00007998"/>
    </source>
</evidence>
<feature type="transmembrane region" description="Helical" evidence="8">
    <location>
        <begin position="143"/>
        <end position="162"/>
    </location>
</feature>
<evidence type="ECO:0000256" key="1">
    <source>
        <dbReference type="ARBA" id="ARBA00004141"/>
    </source>
</evidence>
<dbReference type="Pfam" id="PF03845">
    <property type="entry name" value="Spore_permease"/>
    <property type="match status" value="1"/>
</dbReference>
<dbReference type="RefSeq" id="WP_377057502.1">
    <property type="nucleotide sequence ID" value="NZ_JBHLUU010000010.1"/>
</dbReference>
<sequence length="245" mass="27121">MKVQISNGMFMALIINMIYAKAIGVTQGSMAREVGGDIWISTLIATIQGGVIMFLVILVIRRMLEGDLIDQAARLLGKWFGKFVALITFLFFLAAYGPVMSTFVFHLKDYFLPEAPILLFIIAASLLGTYAIYFGVEVIARMALIGVFSIIALNILLMFGSLSEFDIRELRPTFQMGFLRTVWASRHHNTDWAMATIMAGIILPMVADKKTWGKMGFAGIGYGMVFIIMWPILEAGVLSPETAAQ</sequence>